<evidence type="ECO:0000313" key="1">
    <source>
        <dbReference type="EMBL" id="MBP3951121.1"/>
    </source>
</evidence>
<dbReference type="AlphaFoldDB" id="A0A940WRR6"/>
<protein>
    <submittedName>
        <fullName evidence="1">Uncharacterized protein</fullName>
    </submittedName>
</protein>
<dbReference type="Proteomes" id="UP000678228">
    <property type="component" value="Unassembled WGS sequence"/>
</dbReference>
<keyword evidence="2" id="KW-1185">Reference proteome</keyword>
<sequence length="96" mass="11311">MILKFNNGVIFLRCINCDTDYKHHLRAGQKANYNEQFGEYENLDTDPCPSCGTIETLNMNIEEDEFDYEDLEAMGMPNYEVNQRKYVRDVMKQLKS</sequence>
<proteinExistence type="predicted"/>
<name>A0A940WRR6_9BACI</name>
<evidence type="ECO:0000313" key="2">
    <source>
        <dbReference type="Proteomes" id="UP000678228"/>
    </source>
</evidence>
<dbReference type="EMBL" id="JAGKSQ010000003">
    <property type="protein sequence ID" value="MBP3951121.1"/>
    <property type="molecule type" value="Genomic_DNA"/>
</dbReference>
<accession>A0A940WRR6</accession>
<comment type="caution">
    <text evidence="1">The sequence shown here is derived from an EMBL/GenBank/DDBJ whole genome shotgun (WGS) entry which is preliminary data.</text>
</comment>
<gene>
    <name evidence="1" type="ORF">J7W16_08230</name>
</gene>
<reference evidence="1" key="1">
    <citation type="submission" date="2021-03" db="EMBL/GenBank/DDBJ databases">
        <title>Bacillus suaedae sp. nov., isolated from Suaeda aralocaspica.</title>
        <authorList>
            <person name="Lei R.F.R."/>
        </authorList>
    </citation>
    <scope>NUCLEOTIDE SEQUENCE</scope>
    <source>
        <strain evidence="1">YZJH907-2</strain>
    </source>
</reference>
<dbReference type="RefSeq" id="WP_210596822.1">
    <property type="nucleotide sequence ID" value="NZ_JAGKSQ010000003.1"/>
</dbReference>
<organism evidence="1 2">
    <name type="scientific">Halalkalibacter suaedae</name>
    <dbReference type="NCBI Taxonomy" id="2822140"/>
    <lineage>
        <taxon>Bacteria</taxon>
        <taxon>Bacillati</taxon>
        <taxon>Bacillota</taxon>
        <taxon>Bacilli</taxon>
        <taxon>Bacillales</taxon>
        <taxon>Bacillaceae</taxon>
        <taxon>Halalkalibacter</taxon>
    </lineage>
</organism>